<keyword evidence="2" id="KW-1185">Reference proteome</keyword>
<gene>
    <name evidence="1" type="ORF">KGMB03357_23480</name>
</gene>
<dbReference type="RefSeq" id="WP_118582147.1">
    <property type="nucleotide sequence ID" value="NZ_DAVZTY010000001.1"/>
</dbReference>
<dbReference type="EMBL" id="BHVZ01000014">
    <property type="protein sequence ID" value="GCB30687.1"/>
    <property type="molecule type" value="Genomic_DNA"/>
</dbReference>
<accession>A0A401LGR0</accession>
<comment type="caution">
    <text evidence="1">The sequence shown here is derived from an EMBL/GenBank/DDBJ whole genome shotgun (WGS) entry which is preliminary data.</text>
</comment>
<dbReference type="Pfam" id="PF20548">
    <property type="entry name" value="DUF6762"/>
    <property type="match status" value="1"/>
</dbReference>
<protein>
    <submittedName>
        <fullName evidence="1">Uncharacterized protein</fullName>
    </submittedName>
</protein>
<dbReference type="InterPro" id="IPR046650">
    <property type="entry name" value="DUF6762"/>
</dbReference>
<dbReference type="Proteomes" id="UP000287361">
    <property type="component" value="Unassembled WGS sequence"/>
</dbReference>
<reference evidence="1 2" key="1">
    <citation type="submission" date="2018-10" db="EMBL/GenBank/DDBJ databases">
        <title>Draft Genome Sequence of Anaerotignum sp. KCTC 15736.</title>
        <authorList>
            <person name="Choi S.H."/>
            <person name="Kim J.S."/>
            <person name="Kang S.W."/>
            <person name="Lee J.S."/>
            <person name="Park S.H."/>
        </authorList>
    </citation>
    <scope>NUCLEOTIDE SEQUENCE [LARGE SCALE GENOMIC DNA]</scope>
    <source>
        <strain evidence="1 2">KCTC 15736</strain>
    </source>
</reference>
<evidence type="ECO:0000313" key="1">
    <source>
        <dbReference type="EMBL" id="GCB30687.1"/>
    </source>
</evidence>
<evidence type="ECO:0000313" key="2">
    <source>
        <dbReference type="Proteomes" id="UP000287361"/>
    </source>
</evidence>
<dbReference type="AlphaFoldDB" id="A0A401LGR0"/>
<dbReference type="OrthoDB" id="1913818at2"/>
<sequence>MEETTIVIMLKDEETGFLDQELGSYSVPERAELIWSIYVKSNEVVLRLSCDRELEDWEYEAVFDYYDTEPVGALVDTIIEEEGHCDPVWIVGFPFIDDQDAMEEKLAKILQAHEKELCSVFDAIKDKEDDYREE</sequence>
<organism evidence="1 2">
    <name type="scientific">Anaerotignum faecicola</name>
    <dbReference type="NCBI Taxonomy" id="2358141"/>
    <lineage>
        <taxon>Bacteria</taxon>
        <taxon>Bacillati</taxon>
        <taxon>Bacillota</taxon>
        <taxon>Clostridia</taxon>
        <taxon>Lachnospirales</taxon>
        <taxon>Anaerotignaceae</taxon>
        <taxon>Anaerotignum</taxon>
    </lineage>
</organism>
<proteinExistence type="predicted"/>
<name>A0A401LGR0_9FIRM</name>
<dbReference type="GeneID" id="86195353"/>